<dbReference type="Proteomes" id="UP001497480">
    <property type="component" value="Unassembled WGS sequence"/>
</dbReference>
<comment type="caution">
    <text evidence="2">The sequence shown here is derived from an EMBL/GenBank/DDBJ whole genome shotgun (WGS) entry which is preliminary data.</text>
</comment>
<dbReference type="Pfam" id="PF14214">
    <property type="entry name" value="Helitron_like_N"/>
    <property type="match status" value="1"/>
</dbReference>
<dbReference type="EMBL" id="CAXHTB010000003">
    <property type="protein sequence ID" value="CAL0303465.1"/>
    <property type="molecule type" value="Genomic_DNA"/>
</dbReference>
<sequence length="208" mass="24615">METQSGQLKRIDELHASYMAFQYPLLFPFGEDGYRHDICHRVRLGSNNRKRNRLTIREWMSFTLQTRKNEAQTLLRSRRLFHQFLVDAYTMVESERLSFIKMNQSKLRVDKYINLNDSQQSDQSQGSNRGKRVILPSTFVGSRRYMDQLYFDGMAIRSSVGFPDLFLTTTCNPNWPEIVRLLNPMGLKPHDRPDIISRIFKLKFEELL</sequence>
<dbReference type="AlphaFoldDB" id="A0AAV1W2C5"/>
<feature type="domain" description="Helitron helicase-like" evidence="1">
    <location>
        <begin position="59"/>
        <end position="208"/>
    </location>
</feature>
<dbReference type="PANTHER" id="PTHR45786:SF66">
    <property type="entry name" value="HOOK MOTIF PROTEIN, PUTATIVE-RELATED"/>
    <property type="match status" value="1"/>
</dbReference>
<evidence type="ECO:0000313" key="2">
    <source>
        <dbReference type="EMBL" id="CAL0303465.1"/>
    </source>
</evidence>
<dbReference type="PANTHER" id="PTHR45786">
    <property type="entry name" value="DNA BINDING PROTEIN-LIKE"/>
    <property type="match status" value="1"/>
</dbReference>
<name>A0AAV1W2C5_LUPLU</name>
<accession>A0AAV1W2C5</accession>
<gene>
    <name evidence="2" type="ORF">LLUT_LOCUS4525</name>
</gene>
<organism evidence="2 3">
    <name type="scientific">Lupinus luteus</name>
    <name type="common">European yellow lupine</name>
    <dbReference type="NCBI Taxonomy" id="3873"/>
    <lineage>
        <taxon>Eukaryota</taxon>
        <taxon>Viridiplantae</taxon>
        <taxon>Streptophyta</taxon>
        <taxon>Embryophyta</taxon>
        <taxon>Tracheophyta</taxon>
        <taxon>Spermatophyta</taxon>
        <taxon>Magnoliopsida</taxon>
        <taxon>eudicotyledons</taxon>
        <taxon>Gunneridae</taxon>
        <taxon>Pentapetalae</taxon>
        <taxon>rosids</taxon>
        <taxon>fabids</taxon>
        <taxon>Fabales</taxon>
        <taxon>Fabaceae</taxon>
        <taxon>Papilionoideae</taxon>
        <taxon>50 kb inversion clade</taxon>
        <taxon>genistoids sensu lato</taxon>
        <taxon>core genistoids</taxon>
        <taxon>Genisteae</taxon>
        <taxon>Lupinus</taxon>
    </lineage>
</organism>
<evidence type="ECO:0000313" key="3">
    <source>
        <dbReference type="Proteomes" id="UP001497480"/>
    </source>
</evidence>
<reference evidence="2 3" key="1">
    <citation type="submission" date="2024-03" db="EMBL/GenBank/DDBJ databases">
        <authorList>
            <person name="Martinez-Hernandez J."/>
        </authorList>
    </citation>
    <scope>NUCLEOTIDE SEQUENCE [LARGE SCALE GENOMIC DNA]</scope>
</reference>
<protein>
    <recommendedName>
        <fullName evidence="1">Helitron helicase-like domain-containing protein</fullName>
    </recommendedName>
</protein>
<dbReference type="InterPro" id="IPR025476">
    <property type="entry name" value="Helitron_helicase-like"/>
</dbReference>
<evidence type="ECO:0000259" key="1">
    <source>
        <dbReference type="Pfam" id="PF14214"/>
    </source>
</evidence>
<keyword evidence="3" id="KW-1185">Reference proteome</keyword>
<proteinExistence type="predicted"/>